<dbReference type="GO" id="GO:0003824">
    <property type="term" value="F:catalytic activity"/>
    <property type="evidence" value="ECO:0007669"/>
    <property type="project" value="InterPro"/>
</dbReference>
<keyword evidence="4" id="KW-1185">Reference proteome</keyword>
<protein>
    <recommendedName>
        <fullName evidence="1">Endonuclease/exonuclease/phosphatase domain-containing protein</fullName>
    </recommendedName>
</protein>
<dbReference type="EnsemblMetazoa" id="CapteT209936">
    <property type="protein sequence ID" value="CapteP209936"/>
    <property type="gene ID" value="CapteG209936"/>
</dbReference>
<dbReference type="GO" id="GO:0061343">
    <property type="term" value="P:cell adhesion involved in heart morphogenesis"/>
    <property type="evidence" value="ECO:0007669"/>
    <property type="project" value="TreeGrafter"/>
</dbReference>
<feature type="domain" description="Endonuclease/exonuclease/phosphatase" evidence="1">
    <location>
        <begin position="256"/>
        <end position="367"/>
    </location>
</feature>
<dbReference type="Gene3D" id="3.60.10.10">
    <property type="entry name" value="Endonuclease/exonuclease/phosphatase"/>
    <property type="match status" value="1"/>
</dbReference>
<name>R7VJ04_CAPTE</name>
<dbReference type="GO" id="GO:0031012">
    <property type="term" value="C:extracellular matrix"/>
    <property type="evidence" value="ECO:0007669"/>
    <property type="project" value="TreeGrafter"/>
</dbReference>
<dbReference type="AlphaFoldDB" id="R7VJ04"/>
<evidence type="ECO:0000313" key="4">
    <source>
        <dbReference type="Proteomes" id="UP000014760"/>
    </source>
</evidence>
<reference evidence="4" key="1">
    <citation type="submission" date="2012-12" db="EMBL/GenBank/DDBJ databases">
        <authorList>
            <person name="Hellsten U."/>
            <person name="Grimwood J."/>
            <person name="Chapman J.A."/>
            <person name="Shapiro H."/>
            <person name="Aerts A."/>
            <person name="Otillar R.P."/>
            <person name="Terry A.Y."/>
            <person name="Boore J.L."/>
            <person name="Simakov O."/>
            <person name="Marletaz F."/>
            <person name="Cho S.-J."/>
            <person name="Edsinger-Gonzales E."/>
            <person name="Havlak P."/>
            <person name="Kuo D.-H."/>
            <person name="Larsson T."/>
            <person name="Lv J."/>
            <person name="Arendt D."/>
            <person name="Savage R."/>
            <person name="Osoegawa K."/>
            <person name="de Jong P."/>
            <person name="Lindberg D.R."/>
            <person name="Seaver E.C."/>
            <person name="Weisblat D.A."/>
            <person name="Putnam N.H."/>
            <person name="Grigoriev I.V."/>
            <person name="Rokhsar D.S."/>
        </authorList>
    </citation>
    <scope>NUCLEOTIDE SEQUENCE</scope>
    <source>
        <strain evidence="4">I ESC-2004</strain>
    </source>
</reference>
<sequence>MAKTKLILNLCKTLDLESKPIGNTRMGRKVNDSDRERLLKVTFAHSFDARSFLARHDERRKTGAENDALMKLRMRSGRSKEEQVRYKRLKADAHKLNLDAKKDGLQMGTSNRLVVFPINIKPGKGSCCTSGKPLRVNNVMGNCLYMNARGIKRVTTEINKPDELQNMLASHDIHVVVITETWLSSDVMDTKIIPRHLKCYRKDRAETQPNVRGGGILFETDNRLPSKRRPDLECNCEVLACEINRRSASRSKIALIVYRPPSSDIVSSINMLNETLIKVSNEFSYVCLIGDFNMPNIDWNSPATYPANSTDVEFIRMTQSHALDQLNTYPSNTNGSFLDLVFANDSTLVCNITHLDDEFNFNSHHRILLFDILLQTPLPQLRQKLVFNYKSADMNIVCDNLRNVSLNRENMNVDHVWQSFSDKINDVVSSFVPVFRVRESHDPACVSSRTAPLQWKKANVVPIHKKGKRADVSNYRPGTDCPLNKITIILLNFSEKFSDIVTLTYRDVI</sequence>
<dbReference type="PANTHER" id="PTHR33395">
    <property type="entry name" value="TRANSCRIPTASE, PUTATIVE-RELATED-RELATED"/>
    <property type="match status" value="1"/>
</dbReference>
<evidence type="ECO:0000313" key="3">
    <source>
        <dbReference type="EnsemblMetazoa" id="CapteP209936"/>
    </source>
</evidence>
<reference evidence="3" key="3">
    <citation type="submission" date="2015-06" db="UniProtKB">
        <authorList>
            <consortium name="EnsemblMetazoa"/>
        </authorList>
    </citation>
    <scope>IDENTIFICATION</scope>
</reference>
<dbReference type="GO" id="GO:0007508">
    <property type="term" value="P:larval heart development"/>
    <property type="evidence" value="ECO:0007669"/>
    <property type="project" value="TreeGrafter"/>
</dbReference>
<dbReference type="HOGENOM" id="CLU_535570_0_0_1"/>
<dbReference type="InterPro" id="IPR005135">
    <property type="entry name" value="Endo/exonuclease/phosphatase"/>
</dbReference>
<dbReference type="PANTHER" id="PTHR33395:SF22">
    <property type="entry name" value="REVERSE TRANSCRIPTASE DOMAIN-CONTAINING PROTEIN"/>
    <property type="match status" value="1"/>
</dbReference>
<evidence type="ECO:0000313" key="2">
    <source>
        <dbReference type="EMBL" id="ELU15675.1"/>
    </source>
</evidence>
<dbReference type="STRING" id="283909.R7VJ04"/>
<dbReference type="EMBL" id="AMQN01017930">
    <property type="status" value="NOT_ANNOTATED_CDS"/>
    <property type="molecule type" value="Genomic_DNA"/>
</dbReference>
<reference evidence="2 4" key="2">
    <citation type="journal article" date="2013" name="Nature">
        <title>Insights into bilaterian evolution from three spiralian genomes.</title>
        <authorList>
            <person name="Simakov O."/>
            <person name="Marletaz F."/>
            <person name="Cho S.J."/>
            <person name="Edsinger-Gonzales E."/>
            <person name="Havlak P."/>
            <person name="Hellsten U."/>
            <person name="Kuo D.H."/>
            <person name="Larsson T."/>
            <person name="Lv J."/>
            <person name="Arendt D."/>
            <person name="Savage R."/>
            <person name="Osoegawa K."/>
            <person name="de Jong P."/>
            <person name="Grimwood J."/>
            <person name="Chapman J.A."/>
            <person name="Shapiro H."/>
            <person name="Aerts A."/>
            <person name="Otillar R.P."/>
            <person name="Terry A.Y."/>
            <person name="Boore J.L."/>
            <person name="Grigoriev I.V."/>
            <person name="Lindberg D.R."/>
            <person name="Seaver E.C."/>
            <person name="Weisblat D.A."/>
            <person name="Putnam N.H."/>
            <person name="Rokhsar D.S."/>
        </authorList>
    </citation>
    <scope>NUCLEOTIDE SEQUENCE</scope>
    <source>
        <strain evidence="2 4">I ESC-2004</strain>
    </source>
</reference>
<accession>R7VJ04</accession>
<dbReference type="SUPFAM" id="SSF56219">
    <property type="entry name" value="DNase I-like"/>
    <property type="match status" value="1"/>
</dbReference>
<organism evidence="2">
    <name type="scientific">Capitella teleta</name>
    <name type="common">Polychaete worm</name>
    <dbReference type="NCBI Taxonomy" id="283909"/>
    <lineage>
        <taxon>Eukaryota</taxon>
        <taxon>Metazoa</taxon>
        <taxon>Spiralia</taxon>
        <taxon>Lophotrochozoa</taxon>
        <taxon>Annelida</taxon>
        <taxon>Polychaeta</taxon>
        <taxon>Sedentaria</taxon>
        <taxon>Scolecida</taxon>
        <taxon>Capitellidae</taxon>
        <taxon>Capitella</taxon>
    </lineage>
</organism>
<dbReference type="OrthoDB" id="6780760at2759"/>
<dbReference type="OMA" id="RIDIACI"/>
<dbReference type="InterPro" id="IPR036691">
    <property type="entry name" value="Endo/exonu/phosph_ase_sf"/>
</dbReference>
<proteinExistence type="predicted"/>
<gene>
    <name evidence="2" type="ORF">CAPTEDRAFT_209936</name>
</gene>
<evidence type="ECO:0000259" key="1">
    <source>
        <dbReference type="Pfam" id="PF14529"/>
    </source>
</evidence>
<dbReference type="Pfam" id="PF14529">
    <property type="entry name" value="Exo_endo_phos_2"/>
    <property type="match status" value="1"/>
</dbReference>
<dbReference type="EMBL" id="KB293671">
    <property type="protein sequence ID" value="ELU15675.1"/>
    <property type="molecule type" value="Genomic_DNA"/>
</dbReference>
<dbReference type="Proteomes" id="UP000014760">
    <property type="component" value="Unassembled WGS sequence"/>
</dbReference>